<comment type="caution">
    <text evidence="1">The sequence shown here is derived from an EMBL/GenBank/DDBJ whole genome shotgun (WGS) entry which is preliminary data.</text>
</comment>
<dbReference type="InterPro" id="IPR046525">
    <property type="entry name" value="DUF6702"/>
</dbReference>
<organism evidence="1 2">
    <name type="scientific">Fulvivirga imtechensis AK7</name>
    <dbReference type="NCBI Taxonomy" id="1237149"/>
    <lineage>
        <taxon>Bacteria</taxon>
        <taxon>Pseudomonadati</taxon>
        <taxon>Bacteroidota</taxon>
        <taxon>Cytophagia</taxon>
        <taxon>Cytophagales</taxon>
        <taxon>Fulvivirgaceae</taxon>
        <taxon>Fulvivirga</taxon>
    </lineage>
</organism>
<protein>
    <submittedName>
        <fullName evidence="1">Uncharacterized protein</fullName>
    </submittedName>
</protein>
<proteinExistence type="predicted"/>
<evidence type="ECO:0000313" key="2">
    <source>
        <dbReference type="Proteomes" id="UP000011135"/>
    </source>
</evidence>
<accession>L8JIN9</accession>
<dbReference type="STRING" id="1237149.C900_00925"/>
<dbReference type="EMBL" id="AMZN01000142">
    <property type="protein sequence ID" value="ELR68123.1"/>
    <property type="molecule type" value="Genomic_DNA"/>
</dbReference>
<reference evidence="1 2" key="1">
    <citation type="submission" date="2012-12" db="EMBL/GenBank/DDBJ databases">
        <title>Genome assembly of Fulvivirga imtechensis AK7.</title>
        <authorList>
            <person name="Nupur N."/>
            <person name="Khatri I."/>
            <person name="Kumar R."/>
            <person name="Subramanian S."/>
            <person name="Pinnaka A."/>
        </authorList>
    </citation>
    <scope>NUCLEOTIDE SEQUENCE [LARGE SCALE GENOMIC DNA]</scope>
    <source>
        <strain evidence="1 2">AK7</strain>
    </source>
</reference>
<gene>
    <name evidence="1" type="ORF">C900_00925</name>
</gene>
<dbReference type="Pfam" id="PF20420">
    <property type="entry name" value="DUF6702"/>
    <property type="match status" value="1"/>
</dbReference>
<dbReference type="AlphaFoldDB" id="L8JIN9"/>
<sequence length="142" mass="16470">MSVCDIEYDKENRSLEIVQKIFLDDLEKAIRVQLSEPHLDITKPGKNRTTDELVKNYLPSHLKITVNGKSEPYNYLGYKIEVDALHAYLEIEKVKKLNSLEVFSDILTTEYDDQVNLVHVKVDGKVRSMKLTENNKKDVLVY</sequence>
<keyword evidence="2" id="KW-1185">Reference proteome</keyword>
<name>L8JIN9_9BACT</name>
<dbReference type="Proteomes" id="UP000011135">
    <property type="component" value="Unassembled WGS sequence"/>
</dbReference>
<evidence type="ECO:0000313" key="1">
    <source>
        <dbReference type="EMBL" id="ELR68123.1"/>
    </source>
</evidence>